<dbReference type="STRING" id="749414.SBI_00220"/>
<evidence type="ECO:0000313" key="10">
    <source>
        <dbReference type="Proteomes" id="UP000000377"/>
    </source>
</evidence>
<keyword evidence="4" id="KW-0677">Repeat</keyword>
<evidence type="ECO:0000256" key="3">
    <source>
        <dbReference type="ARBA" id="ARBA00022723"/>
    </source>
</evidence>
<dbReference type="PANTHER" id="PTHR11764">
    <property type="entry name" value="TERPENE CYCLASE/MUTASE FAMILY MEMBER"/>
    <property type="match status" value="1"/>
</dbReference>
<dbReference type="GO" id="GO:0046872">
    <property type="term" value="F:metal ion binding"/>
    <property type="evidence" value="ECO:0007669"/>
    <property type="project" value="UniProtKB-KW"/>
</dbReference>
<dbReference type="InterPro" id="IPR032696">
    <property type="entry name" value="SQ_cyclase_C"/>
</dbReference>
<accession>D7BWI5</accession>
<dbReference type="InterPro" id="IPR006400">
    <property type="entry name" value="Hopene-cyclase"/>
</dbReference>
<keyword evidence="5" id="KW-0413">Isomerase</keyword>
<dbReference type="EMBL" id="CP002047">
    <property type="protein sequence ID" value="ADI03341.1"/>
    <property type="molecule type" value="Genomic_DNA"/>
</dbReference>
<dbReference type="Pfam" id="PF13249">
    <property type="entry name" value="SQHop_cyclase_N"/>
    <property type="match status" value="1"/>
</dbReference>
<evidence type="ECO:0000259" key="7">
    <source>
        <dbReference type="Pfam" id="PF13243"/>
    </source>
</evidence>
<dbReference type="UniPathway" id="UPA00337"/>
<dbReference type="KEGG" id="sbh:SBI_00220"/>
<dbReference type="SUPFAM" id="SSF48239">
    <property type="entry name" value="Terpenoid cyclases/Protein prenyltransferases"/>
    <property type="match status" value="2"/>
</dbReference>
<evidence type="ECO:0000256" key="4">
    <source>
        <dbReference type="ARBA" id="ARBA00022737"/>
    </source>
</evidence>
<keyword evidence="3" id="KW-0479">Metal-binding</keyword>
<dbReference type="InterPro" id="IPR018333">
    <property type="entry name" value="Squalene_cyclase"/>
</dbReference>
<dbReference type="AlphaFoldDB" id="D7BWI5"/>
<dbReference type="Gene3D" id="1.50.10.20">
    <property type="match status" value="2"/>
</dbReference>
<gene>
    <name evidence="9" type="ordered locus">SBI_00220</name>
</gene>
<dbReference type="GO" id="GO:0016866">
    <property type="term" value="F:intramolecular transferase activity"/>
    <property type="evidence" value="ECO:0007669"/>
    <property type="project" value="InterPro"/>
</dbReference>
<evidence type="ECO:0000256" key="5">
    <source>
        <dbReference type="ARBA" id="ARBA00023235"/>
    </source>
</evidence>
<dbReference type="GO" id="GO:0005811">
    <property type="term" value="C:lipid droplet"/>
    <property type="evidence" value="ECO:0007669"/>
    <property type="project" value="InterPro"/>
</dbReference>
<reference evidence="9 10" key="1">
    <citation type="journal article" date="2010" name="J. Bacteriol.">
        <title>Genome sequence of the milbemycin-producing bacterium Streptomyces bingchenggensis.</title>
        <authorList>
            <person name="Wang X.J."/>
            <person name="Yan Y.J."/>
            <person name="Zhang B."/>
            <person name="An J."/>
            <person name="Wang J.J."/>
            <person name="Tian J."/>
            <person name="Jiang L."/>
            <person name="Chen Y.H."/>
            <person name="Huang S.X."/>
            <person name="Yin M."/>
            <person name="Zhang J."/>
            <person name="Gao A.L."/>
            <person name="Liu C.X."/>
            <person name="Zhu Z.X."/>
            <person name="Xiang W.S."/>
        </authorList>
    </citation>
    <scope>NUCLEOTIDE SEQUENCE [LARGE SCALE GENOMIC DNA]</scope>
    <source>
        <strain evidence="9 10">BCW-1</strain>
    </source>
</reference>
<dbReference type="Pfam" id="PF13243">
    <property type="entry name" value="SQHop_cyclase_C"/>
    <property type="match status" value="1"/>
</dbReference>
<dbReference type="NCBIfam" id="TIGR01507">
    <property type="entry name" value="hopene_cyclase"/>
    <property type="match status" value="1"/>
</dbReference>
<sequence length="647" mass="70723">MTTDAIEFTESVERSLALAVGALRRRQDPAGYWKGDFETSLIGEAAEVILHRFLRLTDDAVTTAAAKTILAEQSATGGWAAYHKGPDELLLSVFCYVALRLAGHDPDEPAMRAAAESIRTNGGVEAVDNPTMLAWLALIGLWPWRDIPLIPPELVLLPSRFPGNIYQIGAAARGIVVANSLFMAHRPVTPAGFDIKELFARPVATARQLPRPRAVRIATTLSHWYARHPIGFLRRRAIRKAAKWLVRTQERDGSWGGNWPQTANVVVGLDAVGYQQDHPVVESAMAALDRYVVTRNGQHRLEMWTSVVMDTALAMSAAAMTGDPGARSAAERAVRWLLTNQVTELGDWAVLTKDPVPGGWPYEFANDANPDADDTSFAVAALRRLHPPGTHAAVDDACARACRWMLSQQGKDGGWAAFEPMRWQLPGRDTLARIGFLEAPSADITGHVLEALGAEGQGHTPAARRGVEWLRRNQRPDGSWPGWWACYHLHGTSAAVTGLTACGVPGTDPTVTRACAWIVAHQQDDGGWGEDIRALHDPAWIGTGDSTPSQTSWALLALIAAGRADSEPVRAGLDFLIRTQQTDGDWDEPWHTWVVHHDGLYWRDSLLRLVYPVMAMSAYRDRMGGSARTSGSVRTDGSARADGTEWR</sequence>
<protein>
    <submittedName>
        <fullName evidence="9">Putative squalene-hopene cyclase</fullName>
    </submittedName>
</protein>
<dbReference type="Proteomes" id="UP000000377">
    <property type="component" value="Chromosome"/>
</dbReference>
<dbReference type="NCBIfam" id="TIGR01787">
    <property type="entry name" value="squalene_cyclas"/>
    <property type="match status" value="1"/>
</dbReference>
<feature type="domain" description="Squalene cyclase C-terminal" evidence="7">
    <location>
        <begin position="306"/>
        <end position="620"/>
    </location>
</feature>
<evidence type="ECO:0000313" key="9">
    <source>
        <dbReference type="EMBL" id="ADI03341.1"/>
    </source>
</evidence>
<dbReference type="InterPro" id="IPR032697">
    <property type="entry name" value="SQ_cyclase_N"/>
</dbReference>
<evidence type="ECO:0000256" key="6">
    <source>
        <dbReference type="SAM" id="MobiDB-lite"/>
    </source>
</evidence>
<dbReference type="RefSeq" id="WP_014172820.1">
    <property type="nucleotide sequence ID" value="NC_016582.1"/>
</dbReference>
<comment type="similarity">
    <text evidence="2">Belongs to the terpene cyclase/mutase family.</text>
</comment>
<keyword evidence="10" id="KW-1185">Reference proteome</keyword>
<comment type="pathway">
    <text evidence="1">Secondary metabolite biosynthesis; hopanoid biosynthesis.</text>
</comment>
<evidence type="ECO:0000256" key="2">
    <source>
        <dbReference type="ARBA" id="ARBA00009755"/>
    </source>
</evidence>
<evidence type="ECO:0000259" key="8">
    <source>
        <dbReference type="Pfam" id="PF13249"/>
    </source>
</evidence>
<dbReference type="HOGENOM" id="CLU_019345_0_0_11"/>
<name>D7BWI5_STRBB</name>
<proteinExistence type="inferred from homology"/>
<feature type="region of interest" description="Disordered" evidence="6">
    <location>
        <begin position="623"/>
        <end position="647"/>
    </location>
</feature>
<dbReference type="InterPro" id="IPR008930">
    <property type="entry name" value="Terpenoid_cyclase/PrenylTrfase"/>
</dbReference>
<feature type="domain" description="Squalene cyclase N-terminal" evidence="8">
    <location>
        <begin position="18"/>
        <end position="295"/>
    </location>
</feature>
<dbReference type="eggNOG" id="COG1657">
    <property type="taxonomic scope" value="Bacteria"/>
</dbReference>
<dbReference type="PANTHER" id="PTHR11764:SF20">
    <property type="entry name" value="LANOSTEROL SYNTHASE"/>
    <property type="match status" value="1"/>
</dbReference>
<feature type="compositionally biased region" description="Basic and acidic residues" evidence="6">
    <location>
        <begin position="637"/>
        <end position="647"/>
    </location>
</feature>
<dbReference type="GO" id="GO:0016104">
    <property type="term" value="P:triterpenoid biosynthetic process"/>
    <property type="evidence" value="ECO:0007669"/>
    <property type="project" value="InterPro"/>
</dbReference>
<dbReference type="PATRIC" id="fig|749414.3.peg.231"/>
<evidence type="ECO:0000256" key="1">
    <source>
        <dbReference type="ARBA" id="ARBA00004999"/>
    </source>
</evidence>
<organism evidence="9 10">
    <name type="scientific">Streptomyces bingchenggensis (strain BCW-1)</name>
    <dbReference type="NCBI Taxonomy" id="749414"/>
    <lineage>
        <taxon>Bacteria</taxon>
        <taxon>Bacillati</taxon>
        <taxon>Actinomycetota</taxon>
        <taxon>Actinomycetes</taxon>
        <taxon>Kitasatosporales</taxon>
        <taxon>Streptomycetaceae</taxon>
        <taxon>Streptomyces</taxon>
    </lineage>
</organism>